<proteinExistence type="predicted"/>
<dbReference type="AlphaFoldDB" id="T2JAL9"/>
<organism evidence="1 2">
    <name type="scientific">Crocosphaera watsonii WH 0401</name>
    <dbReference type="NCBI Taxonomy" id="555881"/>
    <lineage>
        <taxon>Bacteria</taxon>
        <taxon>Bacillati</taxon>
        <taxon>Cyanobacteriota</taxon>
        <taxon>Cyanophyceae</taxon>
        <taxon>Oscillatoriophycideae</taxon>
        <taxon>Chroococcales</taxon>
        <taxon>Aphanothecaceae</taxon>
        <taxon>Crocosphaera</taxon>
    </lineage>
</organism>
<dbReference type="Proteomes" id="UP000018198">
    <property type="component" value="Unassembled WGS sequence"/>
</dbReference>
<reference evidence="1 2" key="2">
    <citation type="submission" date="2013-09" db="EMBL/GenBank/DDBJ databases">
        <title>Whole genome comparison of six Crocosphaera watsonii strains with differing phenotypes.</title>
        <authorList>
            <person name="Bench S.R."/>
            <person name="Heller P."/>
            <person name="Frank I."/>
            <person name="Arciniega M."/>
            <person name="Shilova I.N."/>
            <person name="Zehr J.P."/>
        </authorList>
    </citation>
    <scope>NUCLEOTIDE SEQUENCE [LARGE SCALE GENOMIC DNA]</scope>
    <source>
        <strain evidence="1 2">WH 0401</strain>
    </source>
</reference>
<reference evidence="1 2" key="1">
    <citation type="submission" date="2013-01" db="EMBL/GenBank/DDBJ databases">
        <authorList>
            <person name="Bench S."/>
        </authorList>
    </citation>
    <scope>NUCLEOTIDE SEQUENCE [LARGE SCALE GENOMIC DNA]</scope>
    <source>
        <strain evidence="1 2">WH 0401</strain>
    </source>
</reference>
<dbReference type="EMBL" id="CAQM01000473">
    <property type="protein sequence ID" value="CCQ62260.1"/>
    <property type="molecule type" value="Genomic_DNA"/>
</dbReference>
<protein>
    <submittedName>
        <fullName evidence="1">Uncharacterized protein</fullName>
    </submittedName>
</protein>
<evidence type="ECO:0000313" key="2">
    <source>
        <dbReference type="Proteomes" id="UP000018198"/>
    </source>
</evidence>
<accession>T2JAL9</accession>
<evidence type="ECO:0000313" key="1">
    <source>
        <dbReference type="EMBL" id="CCQ62260.1"/>
    </source>
</evidence>
<gene>
    <name evidence="1" type="ORF">CWATWH0401_2994</name>
</gene>
<sequence>MKWLIKEGHDVEKVKDDYLSSYSFKVFERDLLNNYNKNNKNLLDEVRKKNGQHHTSWT</sequence>
<comment type="caution">
    <text evidence="1">The sequence shown here is derived from an EMBL/GenBank/DDBJ whole genome shotgun (WGS) entry which is preliminary data.</text>
</comment>
<name>T2JAL9_CROWT</name>